<feature type="compositionally biased region" description="Basic and acidic residues" evidence="5">
    <location>
        <begin position="1095"/>
        <end position="1131"/>
    </location>
</feature>
<comment type="subcellular location">
    <subcellularLocation>
        <location evidence="1">Endoplasmic reticulum</location>
    </subcellularLocation>
</comment>
<protein>
    <recommendedName>
        <fullName evidence="6">Sec39 domain-containing protein</fullName>
    </recommendedName>
</protein>
<dbReference type="GO" id="GO:0000149">
    <property type="term" value="F:SNARE binding"/>
    <property type="evidence" value="ECO:0007669"/>
    <property type="project" value="TreeGrafter"/>
</dbReference>
<proteinExistence type="predicted"/>
<dbReference type="Proteomes" id="UP000777482">
    <property type="component" value="Unassembled WGS sequence"/>
</dbReference>
<keyword evidence="4" id="KW-0653">Protein transport</keyword>
<dbReference type="PANTHER" id="PTHR15922:SF2">
    <property type="entry name" value="NBAS SUBUNIT OF NRZ TETHERING COMPLEX"/>
    <property type="match status" value="1"/>
</dbReference>
<evidence type="ECO:0000313" key="7">
    <source>
        <dbReference type="EMBL" id="KAG0661694.1"/>
    </source>
</evidence>
<feature type="compositionally biased region" description="Acidic residues" evidence="5">
    <location>
        <begin position="84"/>
        <end position="95"/>
    </location>
</feature>
<organism evidence="7 8">
    <name type="scientific">Rhodotorula mucilaginosa</name>
    <name type="common">Yeast</name>
    <name type="synonym">Rhodotorula rubra</name>
    <dbReference type="NCBI Taxonomy" id="5537"/>
    <lineage>
        <taxon>Eukaryota</taxon>
        <taxon>Fungi</taxon>
        <taxon>Dikarya</taxon>
        <taxon>Basidiomycota</taxon>
        <taxon>Pucciniomycotina</taxon>
        <taxon>Microbotryomycetes</taxon>
        <taxon>Sporidiobolales</taxon>
        <taxon>Sporidiobolaceae</taxon>
        <taxon>Rhodotorula</taxon>
    </lineage>
</organism>
<keyword evidence="3" id="KW-0256">Endoplasmic reticulum</keyword>
<dbReference type="PANTHER" id="PTHR15922">
    <property type="entry name" value="NEUROBLASTOMA-AMPLIFIED SEQUENCE"/>
    <property type="match status" value="1"/>
</dbReference>
<gene>
    <name evidence="7" type="ORF">C6P46_003796</name>
</gene>
<feature type="region of interest" description="Disordered" evidence="5">
    <location>
        <begin position="255"/>
        <end position="283"/>
    </location>
</feature>
<dbReference type="OrthoDB" id="27490at2759"/>
<dbReference type="InterPro" id="IPR013244">
    <property type="entry name" value="Sec39_domain"/>
</dbReference>
<dbReference type="GO" id="GO:0006890">
    <property type="term" value="P:retrograde vesicle-mediated transport, Golgi to endoplasmic reticulum"/>
    <property type="evidence" value="ECO:0007669"/>
    <property type="project" value="InterPro"/>
</dbReference>
<feature type="compositionally biased region" description="Basic and acidic residues" evidence="5">
    <location>
        <begin position="273"/>
        <end position="283"/>
    </location>
</feature>
<sequence>MIDTSDADADTELPPPPSLSTFLATPLTLSALSLASLAALPELCLLCSLHPTLLWPARSDILDAIPLWVDPQAYVDLLPEIIESEGDDDDDDQDATESGQEREGWAEAQPWRAEPDWSELPPYVQQQPEETLSARPRTAAAVREWYLARVSAHVAAGFIDEALSLIQHGAAARHVTGLEETGEDVSLLARLVHDRPPPPPPPTVDDRRPWTLERWQRLEPKEVIEAYTATCTPQDLAQTIKSLVMPYLHVLQARTERRRQRRRRSSCTTPAARVEHDSVADDVHASTSPTEYLYDYILSLPPRLPRPGAGRPAPSGLELFLAVVEASIPTLPPSRRLVSSDSDLARLAIAALYGAGSAGATNRAAVVMSRVFECLPAFESPPSAPSRLDNDDGDDADLFSLAASLNNKGAPPSAAPTPVEIFRALASASPAALSAHLDTLDLHLSQLETFLRYSSPPSTSGLAWFLSSYRDRAAQLQWATRLARTASIGGGGGGEDGSGEFESEDEWVGLMEFMADATGVAPQPTEGGGDLTMDRDEAIRKGLGRAFCLLERDEVLRIFFGGLLAAGRFALARSLFDPTPSTSLATPPPPPLAPPVVEELVISASREFYDNAESGNLHSGDMKLALECLSAAPQQTPAIRRERDFIEATSKLCSYRLDSRPGIALTPIELRHAPDRLTFIGRLLSANPQVAKHPDMVLELARKLVAEKWSGASEVRVLTMLSEASTAAGDWNLASEMCGRTVRAVEALRKRASRSSGAEATEQEEDADAAAEQAWRACFQLGKHEGWTSDPRKKLDALGQALTLCPPERIQDILPVWNKLELQVAQEALLSEKEKEEAKSAGRRGARGEAAPGAAHAAEAAARAAASAAAGATAAGAARVAGFLAAAAARGAANVASGTASNHPSSSSSAANTPTSPRSFTPLQASRLASPTSVTHAGASASHLAHETAAAASHTFRRAAAFFGGGGGAPGGPATRQEPASPSRSSIRSSTPTTPPRSPARGPAGIKLDPAPPPRNAGSRFAAALGGLTDPAARESPPPTSPPRGATISPARHAIGPGASGGGVTGFGLRAGLSNTFTAGVGWLIGADEMLEDERRRREQEEAQAQERERTRRAAAEQDRTRLVRVHEKNRPSPSGASSTASTPRTSSPTTQVASSARPGGKLKLGAKPVGRTKLQTTKVAAAVPKPPPATTEAADADDWDAW</sequence>
<feature type="compositionally biased region" description="Low complexity" evidence="5">
    <location>
        <begin position="896"/>
        <end position="919"/>
    </location>
</feature>
<feature type="region of interest" description="Disordered" evidence="5">
    <location>
        <begin position="84"/>
        <end position="118"/>
    </location>
</feature>
<keyword evidence="2" id="KW-0813">Transport</keyword>
<evidence type="ECO:0000256" key="4">
    <source>
        <dbReference type="ARBA" id="ARBA00022927"/>
    </source>
</evidence>
<feature type="region of interest" description="Disordered" evidence="5">
    <location>
        <begin position="962"/>
        <end position="1059"/>
    </location>
</feature>
<feature type="compositionally biased region" description="Low complexity" evidence="5">
    <location>
        <begin position="1132"/>
        <end position="1151"/>
    </location>
</feature>
<dbReference type="Pfam" id="PF08314">
    <property type="entry name" value="Sec39"/>
    <property type="match status" value="1"/>
</dbReference>
<reference evidence="7 8" key="1">
    <citation type="submission" date="2020-11" db="EMBL/GenBank/DDBJ databases">
        <title>Kefir isolates.</title>
        <authorList>
            <person name="Marcisauskas S."/>
            <person name="Kim Y."/>
            <person name="Blasche S."/>
        </authorList>
    </citation>
    <scope>NUCLEOTIDE SEQUENCE [LARGE SCALE GENOMIC DNA]</scope>
    <source>
        <strain evidence="7 8">KR</strain>
    </source>
</reference>
<evidence type="ECO:0000256" key="3">
    <source>
        <dbReference type="ARBA" id="ARBA00022824"/>
    </source>
</evidence>
<name>A0A9P6W3S3_RHOMI</name>
<evidence type="ECO:0000313" key="8">
    <source>
        <dbReference type="Proteomes" id="UP000777482"/>
    </source>
</evidence>
<feature type="compositionally biased region" description="Basic residues" evidence="5">
    <location>
        <begin position="256"/>
        <end position="265"/>
    </location>
</feature>
<evidence type="ECO:0000256" key="5">
    <source>
        <dbReference type="SAM" id="MobiDB-lite"/>
    </source>
</evidence>
<accession>A0A9P6W3S3</accession>
<evidence type="ECO:0000256" key="2">
    <source>
        <dbReference type="ARBA" id="ARBA00022448"/>
    </source>
</evidence>
<evidence type="ECO:0000259" key="6">
    <source>
        <dbReference type="Pfam" id="PF08314"/>
    </source>
</evidence>
<dbReference type="EMBL" id="PUHQ01000032">
    <property type="protein sequence ID" value="KAG0661694.1"/>
    <property type="molecule type" value="Genomic_DNA"/>
</dbReference>
<feature type="compositionally biased region" description="Low complexity" evidence="5">
    <location>
        <begin position="979"/>
        <end position="992"/>
    </location>
</feature>
<comment type="caution">
    <text evidence="7">The sequence shown here is derived from an EMBL/GenBank/DDBJ whole genome shotgun (WGS) entry which is preliminary data.</text>
</comment>
<dbReference type="GO" id="GO:0015031">
    <property type="term" value="P:protein transport"/>
    <property type="evidence" value="ECO:0007669"/>
    <property type="project" value="UniProtKB-KW"/>
</dbReference>
<feature type="domain" description="Sec39" evidence="6">
    <location>
        <begin position="29"/>
        <end position="838"/>
    </location>
</feature>
<feature type="region of interest" description="Disordered" evidence="5">
    <location>
        <begin position="1095"/>
        <end position="1203"/>
    </location>
</feature>
<dbReference type="AlphaFoldDB" id="A0A9P6W3S3"/>
<dbReference type="GO" id="GO:0070939">
    <property type="term" value="C:Dsl1/NZR complex"/>
    <property type="evidence" value="ECO:0007669"/>
    <property type="project" value="TreeGrafter"/>
</dbReference>
<evidence type="ECO:0000256" key="1">
    <source>
        <dbReference type="ARBA" id="ARBA00004240"/>
    </source>
</evidence>
<keyword evidence="8" id="KW-1185">Reference proteome</keyword>
<feature type="region of interest" description="Disordered" evidence="5">
    <location>
        <begin position="896"/>
        <end position="922"/>
    </location>
</feature>
<feature type="region of interest" description="Disordered" evidence="5">
    <location>
        <begin position="833"/>
        <end position="854"/>
    </location>
</feature>